<protein>
    <submittedName>
        <fullName evidence="1">Uncharacterized protein</fullName>
    </submittedName>
</protein>
<evidence type="ECO:0000313" key="1">
    <source>
        <dbReference type="EMBL" id="MBA8776995.1"/>
    </source>
</evidence>
<proteinExistence type="predicted"/>
<comment type="caution">
    <text evidence="1">The sequence shown here is derived from an EMBL/GenBank/DDBJ whole genome shotgun (WGS) entry which is preliminary data.</text>
</comment>
<organism evidence="1 2">
    <name type="scientific">Staphylococcus coagulans</name>
    <dbReference type="NCBI Taxonomy" id="74706"/>
    <lineage>
        <taxon>Bacteria</taxon>
        <taxon>Bacillati</taxon>
        <taxon>Bacillota</taxon>
        <taxon>Bacilli</taxon>
        <taxon>Bacillales</taxon>
        <taxon>Staphylococcaceae</taxon>
        <taxon>Staphylococcus</taxon>
    </lineage>
</organism>
<dbReference type="Proteomes" id="UP000524893">
    <property type="component" value="Unassembled WGS sequence"/>
</dbReference>
<dbReference type="RefSeq" id="WP_182280984.1">
    <property type="nucleotide sequence ID" value="NZ_JABTCN010000029.1"/>
</dbReference>
<gene>
    <name evidence="1" type="ORF">HR081_08910</name>
</gene>
<dbReference type="EMBL" id="JABTCN010000029">
    <property type="protein sequence ID" value="MBA8776995.1"/>
    <property type="molecule type" value="Genomic_DNA"/>
</dbReference>
<name>A0A9X0PFK0_9STAP</name>
<sequence length="54" mass="6486">MGNEEIYEYLEEIDDMLYNVIKNIDSVVDKRILSRAKQIINDVSWKYEEDTDND</sequence>
<accession>A0A9X0PFK0</accession>
<dbReference type="AlphaFoldDB" id="A0A9X0PFK0"/>
<reference evidence="1 2" key="1">
    <citation type="journal article" date="2020" name="Access Microbiol">
        <title>Isolation and genome sequencing of Staphylococcus schleiferi subspecies coagulans from Antarctic seals.</title>
        <authorList>
            <person name="Foster G."/>
            <person name="Robb A."/>
            <person name="Paterson G.K."/>
        </authorList>
    </citation>
    <scope>NUCLEOTIDE SEQUENCE [LARGE SCALE GENOMIC DNA]</scope>
    <source>
        <strain evidence="1 2">M615/02/4</strain>
    </source>
</reference>
<evidence type="ECO:0000313" key="2">
    <source>
        <dbReference type="Proteomes" id="UP000524893"/>
    </source>
</evidence>